<keyword evidence="3" id="KW-0233">DNA recombination</keyword>
<dbReference type="InterPro" id="IPR036162">
    <property type="entry name" value="Resolvase-like_N_sf"/>
</dbReference>
<evidence type="ECO:0000259" key="7">
    <source>
        <dbReference type="PROSITE" id="PS51737"/>
    </source>
</evidence>
<dbReference type="RefSeq" id="WP_003251245.1">
    <property type="nucleotide sequence ID" value="NZ_JACDUU010000001.1"/>
</dbReference>
<dbReference type="EMBL" id="JACDUU010000001">
    <property type="protein sequence ID" value="MBA2870494.1"/>
    <property type="molecule type" value="Genomic_DNA"/>
</dbReference>
<keyword evidence="1" id="KW-0229">DNA integration</keyword>
<dbReference type="GO" id="GO:0003677">
    <property type="term" value="F:DNA binding"/>
    <property type="evidence" value="ECO:0007669"/>
    <property type="project" value="UniProtKB-KW"/>
</dbReference>
<accession>A0A7V9YXY4</accession>
<feature type="domain" description="Resolvase/invertase-type recombinase catalytic" evidence="6">
    <location>
        <begin position="2"/>
        <end position="159"/>
    </location>
</feature>
<dbReference type="Pfam" id="PF00239">
    <property type="entry name" value="Resolvase"/>
    <property type="match status" value="1"/>
</dbReference>
<proteinExistence type="predicted"/>
<dbReference type="InterPro" id="IPR038109">
    <property type="entry name" value="DNA_bind_recomb_sf"/>
</dbReference>
<name>A0A7V9YXY4_9BACL</name>
<dbReference type="Proteomes" id="UP000580891">
    <property type="component" value="Unassembled WGS sequence"/>
</dbReference>
<dbReference type="InterPro" id="IPR006118">
    <property type="entry name" value="Recombinase_CS"/>
</dbReference>
<dbReference type="PANTHER" id="PTHR30461:SF23">
    <property type="entry name" value="DNA RECOMBINASE-RELATED"/>
    <property type="match status" value="1"/>
</dbReference>
<feature type="domain" description="Recombinase" evidence="7">
    <location>
        <begin position="167"/>
        <end position="258"/>
    </location>
</feature>
<comment type="caution">
    <text evidence="8">The sequence shown here is derived from an EMBL/GenBank/DDBJ whole genome shotgun (WGS) entry which is preliminary data.</text>
</comment>
<evidence type="ECO:0000256" key="1">
    <source>
        <dbReference type="ARBA" id="ARBA00022908"/>
    </source>
</evidence>
<keyword evidence="9" id="KW-1185">Reference proteome</keyword>
<dbReference type="GO" id="GO:0000150">
    <property type="term" value="F:DNA strand exchange activity"/>
    <property type="evidence" value="ECO:0007669"/>
    <property type="project" value="InterPro"/>
</dbReference>
<dbReference type="InterPro" id="IPR006119">
    <property type="entry name" value="Resolv_N"/>
</dbReference>
<dbReference type="AlphaFoldDB" id="A0A7V9YXY4"/>
<gene>
    <name evidence="8" type="ORF">HNQ85_000752</name>
</gene>
<feature type="active site" description="O-(5'-phospho-DNA)-serine intermediate" evidence="4 5">
    <location>
        <position position="10"/>
    </location>
</feature>
<evidence type="ECO:0000256" key="2">
    <source>
        <dbReference type="ARBA" id="ARBA00023125"/>
    </source>
</evidence>
<dbReference type="PROSITE" id="PS51736">
    <property type="entry name" value="RECOMBINASES_3"/>
    <property type="match status" value="1"/>
</dbReference>
<evidence type="ECO:0000256" key="3">
    <source>
        <dbReference type="ARBA" id="ARBA00023172"/>
    </source>
</evidence>
<reference evidence="8 9" key="1">
    <citation type="submission" date="2020-07" db="EMBL/GenBank/DDBJ databases">
        <title>Genomic Encyclopedia of Type Strains, Phase IV (KMG-IV): sequencing the most valuable type-strain genomes for metagenomic binning, comparative biology and taxonomic classification.</title>
        <authorList>
            <person name="Goeker M."/>
        </authorList>
    </citation>
    <scope>NUCLEOTIDE SEQUENCE [LARGE SCALE GENOMIC DNA]</scope>
    <source>
        <strain evidence="8 9">DSM 25220</strain>
    </source>
</reference>
<dbReference type="CDD" id="cd00338">
    <property type="entry name" value="Ser_Recombinase"/>
    <property type="match status" value="1"/>
</dbReference>
<sequence length="258" mass="29567">MKVIGYIRVSTQGQAKDGYSLAYQEDEIKAYCQAQGYTLLCLFKDEGISGAKVDEEALEIDRTGFQEMLGYLSRHQVDYVVTLNTSRLWRSDIVKVLVHRELKKYGVDIRSIEQPQYSIYKKDPNDFLINGLMELLDQYQRLEIALKLGRGRNKKAQQGGYAGGNVAFGYTVKRGQKRLVIDETQAKTVQRVFDLREQHPSWSLSQIASQLNEEGHRTKQGKLFTKVQVKRILDRKAFYSGVYRYGEIIANGTHEAIL</sequence>
<dbReference type="Gene3D" id="3.90.1750.20">
    <property type="entry name" value="Putative Large Serine Recombinase, Chain B, Domain 2"/>
    <property type="match status" value="1"/>
</dbReference>
<evidence type="ECO:0000313" key="8">
    <source>
        <dbReference type="EMBL" id="MBA2870494.1"/>
    </source>
</evidence>
<dbReference type="Gene3D" id="3.40.50.1390">
    <property type="entry name" value="Resolvase, N-terminal catalytic domain"/>
    <property type="match status" value="1"/>
</dbReference>
<dbReference type="SUPFAM" id="SSF53041">
    <property type="entry name" value="Resolvase-like"/>
    <property type="match status" value="1"/>
</dbReference>
<dbReference type="Pfam" id="PF07508">
    <property type="entry name" value="Recombinase"/>
    <property type="match status" value="1"/>
</dbReference>
<dbReference type="GO" id="GO:0015074">
    <property type="term" value="P:DNA integration"/>
    <property type="evidence" value="ECO:0007669"/>
    <property type="project" value="UniProtKB-KW"/>
</dbReference>
<evidence type="ECO:0000256" key="5">
    <source>
        <dbReference type="PROSITE-ProRule" id="PRU10137"/>
    </source>
</evidence>
<dbReference type="PANTHER" id="PTHR30461">
    <property type="entry name" value="DNA-INVERTASE FROM LAMBDOID PROPHAGE"/>
    <property type="match status" value="1"/>
</dbReference>
<organism evidence="8 9">
    <name type="scientific">[Anoxybacillus] calidus</name>
    <dbReference type="NCBI Taxonomy" id="575178"/>
    <lineage>
        <taxon>Bacteria</taxon>
        <taxon>Bacillati</taxon>
        <taxon>Bacillota</taxon>
        <taxon>Bacilli</taxon>
        <taxon>Bacillales</taxon>
        <taxon>Anoxybacillaceae</taxon>
        <taxon>Paranoxybacillus</taxon>
    </lineage>
</organism>
<dbReference type="PROSITE" id="PS51737">
    <property type="entry name" value="RECOMBINASE_DNA_BIND"/>
    <property type="match status" value="1"/>
</dbReference>
<dbReference type="SMART" id="SM00857">
    <property type="entry name" value="Resolvase"/>
    <property type="match status" value="1"/>
</dbReference>
<keyword evidence="2" id="KW-0238">DNA-binding</keyword>
<dbReference type="InterPro" id="IPR050639">
    <property type="entry name" value="SSR_resolvase"/>
</dbReference>
<protein>
    <submittedName>
        <fullName evidence="8">DNA invertase Pin-like site-specific DNA recombinase</fullName>
    </submittedName>
</protein>
<evidence type="ECO:0000256" key="4">
    <source>
        <dbReference type="PIRSR" id="PIRSR606118-50"/>
    </source>
</evidence>
<dbReference type="PROSITE" id="PS00397">
    <property type="entry name" value="RECOMBINASES_1"/>
    <property type="match status" value="1"/>
</dbReference>
<evidence type="ECO:0000259" key="6">
    <source>
        <dbReference type="PROSITE" id="PS51736"/>
    </source>
</evidence>
<dbReference type="InterPro" id="IPR011109">
    <property type="entry name" value="DNA_bind_recombinase_dom"/>
</dbReference>
<evidence type="ECO:0000313" key="9">
    <source>
        <dbReference type="Proteomes" id="UP000580891"/>
    </source>
</evidence>